<proteinExistence type="predicted"/>
<dbReference type="Proteomes" id="UP000563523">
    <property type="component" value="Unassembled WGS sequence"/>
</dbReference>
<dbReference type="EMBL" id="JABZEC010000003">
    <property type="protein sequence ID" value="NVY96263.1"/>
    <property type="molecule type" value="Genomic_DNA"/>
</dbReference>
<keyword evidence="2" id="KW-1185">Reference proteome</keyword>
<gene>
    <name evidence="1" type="ORF">HU830_03600</name>
</gene>
<dbReference type="InterPro" id="IPR017853">
    <property type="entry name" value="GH"/>
</dbReference>
<dbReference type="GO" id="GO:0004553">
    <property type="term" value="F:hydrolase activity, hydrolyzing O-glycosyl compounds"/>
    <property type="evidence" value="ECO:0007669"/>
    <property type="project" value="InterPro"/>
</dbReference>
<protein>
    <submittedName>
        <fullName evidence="1">Glycoside hydrolase family 1 protein</fullName>
    </submittedName>
</protein>
<dbReference type="Gene3D" id="3.20.20.80">
    <property type="entry name" value="Glycosidases"/>
    <property type="match status" value="1"/>
</dbReference>
<organism evidence="1 2">
    <name type="scientific">Bombilactobacillus apium</name>
    <dbReference type="NCBI Taxonomy" id="2675299"/>
    <lineage>
        <taxon>Bacteria</taxon>
        <taxon>Bacillati</taxon>
        <taxon>Bacillota</taxon>
        <taxon>Bacilli</taxon>
        <taxon>Lactobacillales</taxon>
        <taxon>Lactobacillaceae</taxon>
        <taxon>Bombilactobacillus</taxon>
    </lineage>
</organism>
<reference evidence="1 2" key="1">
    <citation type="submission" date="2020-06" db="EMBL/GenBank/DDBJ databases">
        <authorList>
            <person name="Kang J."/>
        </authorList>
    </citation>
    <scope>NUCLEOTIDE SEQUENCE [LARGE SCALE GENOMIC DNA]</scope>
    <source>
        <strain evidence="1 2">DCY120</strain>
    </source>
</reference>
<dbReference type="SUPFAM" id="SSF51445">
    <property type="entry name" value="(Trans)glycosidases"/>
    <property type="match status" value="1"/>
</dbReference>
<evidence type="ECO:0000313" key="1">
    <source>
        <dbReference type="EMBL" id="NVY96263.1"/>
    </source>
</evidence>
<name>A0A850QZZ8_9LACO</name>
<keyword evidence="1" id="KW-0378">Hydrolase</keyword>
<accession>A0A850QZZ8</accession>
<dbReference type="AlphaFoldDB" id="A0A850QZZ8"/>
<sequence length="122" mass="14103">MRARYTILLLSDPKDILAAQKITNLRNYYCGDVQVRGAYPVFAKRYWGEHNIHLDITDEDWDKLKKGTVDFYSFSYYSLSAETADPTKRVSTGNLSFGVKNPYLKYSEWGVGRLIRMDYAGI</sequence>
<comment type="caution">
    <text evidence="1">The sequence shown here is derived from an EMBL/GenBank/DDBJ whole genome shotgun (WGS) entry which is preliminary data.</text>
</comment>
<dbReference type="GO" id="GO:0005975">
    <property type="term" value="P:carbohydrate metabolic process"/>
    <property type="evidence" value="ECO:0007669"/>
    <property type="project" value="InterPro"/>
</dbReference>
<evidence type="ECO:0000313" key="2">
    <source>
        <dbReference type="Proteomes" id="UP000563523"/>
    </source>
</evidence>
<dbReference type="InterPro" id="IPR001360">
    <property type="entry name" value="Glyco_hydro_1"/>
</dbReference>
<dbReference type="RefSeq" id="WP_176942433.1">
    <property type="nucleotide sequence ID" value="NZ_JABZEC010000003.1"/>
</dbReference>
<dbReference type="Pfam" id="PF00232">
    <property type="entry name" value="Glyco_hydro_1"/>
    <property type="match status" value="1"/>
</dbReference>